<feature type="compositionally biased region" description="Polar residues" evidence="1">
    <location>
        <begin position="188"/>
        <end position="203"/>
    </location>
</feature>
<proteinExistence type="predicted"/>
<keyword evidence="3" id="KW-1185">Reference proteome</keyword>
<dbReference type="STRING" id="61395.A0A1Y1WBR2"/>
<dbReference type="PANTHER" id="PTHR13621">
    <property type="entry name" value="PROLINE-RICH PROTEIN PRCC"/>
    <property type="match status" value="1"/>
</dbReference>
<comment type="caution">
    <text evidence="2">The sequence shown here is derived from an EMBL/GenBank/DDBJ whole genome shotgun (WGS) entry which is preliminary data.</text>
</comment>
<organism evidence="2 3">
    <name type="scientific">Linderina pennispora</name>
    <dbReference type="NCBI Taxonomy" id="61395"/>
    <lineage>
        <taxon>Eukaryota</taxon>
        <taxon>Fungi</taxon>
        <taxon>Fungi incertae sedis</taxon>
        <taxon>Zoopagomycota</taxon>
        <taxon>Kickxellomycotina</taxon>
        <taxon>Kickxellomycetes</taxon>
        <taxon>Kickxellales</taxon>
        <taxon>Kickxellaceae</taxon>
        <taxon>Linderina</taxon>
    </lineage>
</organism>
<sequence>MSLSLALGYGSSSESSSESESDAPRRPPATTEKKGGSRQSTQPSRALDTKLAEILPPPRTSPHQAGSNEIQIVADLPPGPDPAAGVSATVKEKYTDKSDVPSAKHGEFSDLASILPAPRATASSASKQQQGNNTGVRGQQTNSDHVPPVLVPHSVASRKRTLGHPGTDKATKRHTKSPSLEKSEAMATHSSVQSAEPSASPFFTLSEPPCNVTYSDDMRPEQDGSGSAHDSDAPDALQSQHDASWLVYDAASGYYYDYMTNQYLYYDTASGVYIDAAELYPEMQHENEDGDQQQPLATAIDDASLEALIGRGAFRRGEAFGISADAVRDVSQQAQLADTENFDARTAQAAAAASSRPHVPHKGAVDIDQISKKQKQKHNIMYLAMQSQEQGAQVKAAQGKTRQAKKDRQMRYGF</sequence>
<dbReference type="EMBL" id="MCFD01000005">
    <property type="protein sequence ID" value="ORX70676.1"/>
    <property type="molecule type" value="Genomic_DNA"/>
</dbReference>
<reference evidence="2 3" key="1">
    <citation type="submission" date="2016-07" db="EMBL/GenBank/DDBJ databases">
        <title>Pervasive Adenine N6-methylation of Active Genes in Fungi.</title>
        <authorList>
            <consortium name="DOE Joint Genome Institute"/>
            <person name="Mondo S.J."/>
            <person name="Dannebaum R.O."/>
            <person name="Kuo R.C."/>
            <person name="Labutti K."/>
            <person name="Haridas S."/>
            <person name="Kuo A."/>
            <person name="Salamov A."/>
            <person name="Ahrendt S.R."/>
            <person name="Lipzen A."/>
            <person name="Sullivan W."/>
            <person name="Andreopoulos W.B."/>
            <person name="Clum A."/>
            <person name="Lindquist E."/>
            <person name="Daum C."/>
            <person name="Ramamoorthy G.K."/>
            <person name="Gryganskyi A."/>
            <person name="Culley D."/>
            <person name="Magnuson J.K."/>
            <person name="James T.Y."/>
            <person name="O'Malley M.A."/>
            <person name="Stajich J.E."/>
            <person name="Spatafora J.W."/>
            <person name="Visel A."/>
            <person name="Grigoriev I.V."/>
        </authorList>
    </citation>
    <scope>NUCLEOTIDE SEQUENCE [LARGE SCALE GENOMIC DNA]</scope>
    <source>
        <strain evidence="2 3">ATCC 12442</strain>
    </source>
</reference>
<dbReference type="Pfam" id="PF10253">
    <property type="entry name" value="PRCC"/>
    <property type="match status" value="1"/>
</dbReference>
<name>A0A1Y1WBR2_9FUNG</name>
<evidence type="ECO:0000313" key="2">
    <source>
        <dbReference type="EMBL" id="ORX70676.1"/>
    </source>
</evidence>
<feature type="compositionally biased region" description="Basic and acidic residues" evidence="1">
    <location>
        <begin position="404"/>
        <end position="414"/>
    </location>
</feature>
<feature type="compositionally biased region" description="Polar residues" evidence="1">
    <location>
        <begin position="61"/>
        <end position="70"/>
    </location>
</feature>
<dbReference type="GO" id="GO:0005634">
    <property type="term" value="C:nucleus"/>
    <property type="evidence" value="ECO:0007669"/>
    <property type="project" value="TreeGrafter"/>
</dbReference>
<evidence type="ECO:0000313" key="3">
    <source>
        <dbReference type="Proteomes" id="UP000193922"/>
    </source>
</evidence>
<dbReference type="RefSeq" id="XP_040744255.1">
    <property type="nucleotide sequence ID" value="XM_040887264.1"/>
</dbReference>
<dbReference type="PANTHER" id="PTHR13621:SF2">
    <property type="entry name" value="PROLINE-RICH PROTEIN PRCC"/>
    <property type="match status" value="1"/>
</dbReference>
<feature type="region of interest" description="Disordered" evidence="1">
    <location>
        <begin position="1"/>
        <end position="237"/>
    </location>
</feature>
<dbReference type="AlphaFoldDB" id="A0A1Y1WBR2"/>
<feature type="compositionally biased region" description="Basic and acidic residues" evidence="1">
    <location>
        <begin position="90"/>
        <end position="108"/>
    </location>
</feature>
<evidence type="ECO:0000256" key="1">
    <source>
        <dbReference type="SAM" id="MobiDB-lite"/>
    </source>
</evidence>
<dbReference type="OrthoDB" id="5577782at2759"/>
<dbReference type="GeneID" id="63803912"/>
<protein>
    <recommendedName>
        <fullName evidence="4">OCRE domain-containing protein</fullName>
    </recommendedName>
</protein>
<evidence type="ECO:0008006" key="4">
    <source>
        <dbReference type="Google" id="ProtNLM"/>
    </source>
</evidence>
<dbReference type="InterPro" id="IPR018800">
    <property type="entry name" value="PRCC"/>
</dbReference>
<dbReference type="Proteomes" id="UP000193922">
    <property type="component" value="Unassembled WGS sequence"/>
</dbReference>
<feature type="region of interest" description="Disordered" evidence="1">
    <location>
        <begin position="391"/>
        <end position="414"/>
    </location>
</feature>
<accession>A0A1Y1WBR2</accession>
<feature type="compositionally biased region" description="Polar residues" evidence="1">
    <location>
        <begin position="121"/>
        <end position="144"/>
    </location>
</feature>
<gene>
    <name evidence="2" type="ORF">DL89DRAFT_266845</name>
</gene>